<dbReference type="SUPFAM" id="SSF52777">
    <property type="entry name" value="CoA-dependent acyltransferases"/>
    <property type="match status" value="10"/>
</dbReference>
<dbReference type="InterPro" id="IPR000873">
    <property type="entry name" value="AMP-dep_synth/lig_dom"/>
</dbReference>
<reference evidence="8 9" key="1">
    <citation type="journal article" date="2012" name="BMC Genomics">
        <title>Tools to kill: Genome of one of the most destructive plant pathogenic fungi Macrophomina phaseolina.</title>
        <authorList>
            <person name="Islam M.S."/>
            <person name="Haque M.S."/>
            <person name="Islam M.M."/>
            <person name="Emdad E.M."/>
            <person name="Halim A."/>
            <person name="Hossen Q.M.M."/>
            <person name="Hossain M.Z."/>
            <person name="Ahmed B."/>
            <person name="Rahim S."/>
            <person name="Rahman M.S."/>
            <person name="Alam M.M."/>
            <person name="Hou S."/>
            <person name="Wan X."/>
            <person name="Saito J.A."/>
            <person name="Alam M."/>
        </authorList>
    </citation>
    <scope>NUCLEOTIDE SEQUENCE [LARGE SCALE GENOMIC DNA]</scope>
    <source>
        <strain evidence="8 9">MS6</strain>
    </source>
</reference>
<gene>
    <name evidence="8" type="ORF">MPH_09763</name>
</gene>
<dbReference type="GO" id="GO:0005737">
    <property type="term" value="C:cytoplasm"/>
    <property type="evidence" value="ECO:0007669"/>
    <property type="project" value="TreeGrafter"/>
</dbReference>
<keyword evidence="4 8" id="KW-0436">Ligase</keyword>
<dbReference type="InterPro" id="IPR020845">
    <property type="entry name" value="AMP-binding_CS"/>
</dbReference>
<dbReference type="InterPro" id="IPR042099">
    <property type="entry name" value="ANL_N_sf"/>
</dbReference>
<dbReference type="PANTHER" id="PTHR45527">
    <property type="entry name" value="NONRIBOSOMAL PEPTIDE SYNTHETASE"/>
    <property type="match status" value="1"/>
</dbReference>
<dbReference type="PROSITE" id="PS00455">
    <property type="entry name" value="AMP_BINDING"/>
    <property type="match status" value="3"/>
</dbReference>
<dbReference type="GO" id="GO:0031169">
    <property type="term" value="P:ferrichrome biosynthetic process"/>
    <property type="evidence" value="ECO:0007669"/>
    <property type="project" value="UniProtKB-ARBA"/>
</dbReference>
<dbReference type="HOGENOM" id="CLU_000092_1_0_1"/>
<dbReference type="GO" id="GO:0043041">
    <property type="term" value="P:amino acid activation for nonribosomal peptide biosynthetic process"/>
    <property type="evidence" value="ECO:0007669"/>
    <property type="project" value="TreeGrafter"/>
</dbReference>
<evidence type="ECO:0000256" key="6">
    <source>
        <dbReference type="SAM" id="MobiDB-lite"/>
    </source>
</evidence>
<dbReference type="InterPro" id="IPR020806">
    <property type="entry name" value="PKS_PP-bd"/>
</dbReference>
<dbReference type="Gene3D" id="3.30.559.10">
    <property type="entry name" value="Chloramphenicol acetyltransferase-like domain"/>
    <property type="match status" value="5"/>
</dbReference>
<dbReference type="InterPro" id="IPR036736">
    <property type="entry name" value="ACP-like_sf"/>
</dbReference>
<dbReference type="FunFam" id="3.40.50.12780:FF:000024">
    <property type="entry name" value="Nonribosomal siderophore peptide synthase SidC"/>
    <property type="match status" value="2"/>
</dbReference>
<dbReference type="InterPro" id="IPR009081">
    <property type="entry name" value="PP-bd_ACP"/>
</dbReference>
<evidence type="ECO:0000313" key="8">
    <source>
        <dbReference type="EMBL" id="EKG13087.1"/>
    </source>
</evidence>
<dbReference type="Gene3D" id="3.30.300.30">
    <property type="match status" value="3"/>
</dbReference>
<dbReference type="Pfam" id="PF00501">
    <property type="entry name" value="AMP-binding"/>
    <property type="match status" value="3"/>
</dbReference>
<dbReference type="EMBL" id="AHHD01000417">
    <property type="protein sequence ID" value="EKG13087.1"/>
    <property type="molecule type" value="Genomic_DNA"/>
</dbReference>
<protein>
    <submittedName>
        <fullName evidence="8">AMP-dependent synthetase/ligase</fullName>
    </submittedName>
</protein>
<comment type="pathway">
    <text evidence="1">Siderophore biosynthesis.</text>
</comment>
<evidence type="ECO:0000256" key="4">
    <source>
        <dbReference type="ARBA" id="ARBA00022598"/>
    </source>
</evidence>
<accession>K2RJX7</accession>
<evidence type="ECO:0000256" key="2">
    <source>
        <dbReference type="ARBA" id="ARBA00022450"/>
    </source>
</evidence>
<evidence type="ECO:0000256" key="3">
    <source>
        <dbReference type="ARBA" id="ARBA00022553"/>
    </source>
</evidence>
<dbReference type="eggNOG" id="KOG1178">
    <property type="taxonomic scope" value="Eukaryota"/>
</dbReference>
<dbReference type="InterPro" id="IPR025110">
    <property type="entry name" value="AMP-bd_C"/>
</dbReference>
<dbReference type="InterPro" id="IPR001242">
    <property type="entry name" value="Condensation_dom"/>
</dbReference>
<feature type="region of interest" description="Disordered" evidence="6">
    <location>
        <begin position="2200"/>
        <end position="2219"/>
    </location>
</feature>
<name>K2RJX7_MACPH</name>
<dbReference type="GO" id="GO:0010106">
    <property type="term" value="P:cellular response to iron ion starvation"/>
    <property type="evidence" value="ECO:0007669"/>
    <property type="project" value="UniProtKB-ARBA"/>
</dbReference>
<evidence type="ECO:0000313" key="9">
    <source>
        <dbReference type="Proteomes" id="UP000007129"/>
    </source>
</evidence>
<dbReference type="FunFam" id="3.30.300.30:FF:000033">
    <property type="entry name" value="Nonribosomal siderophore peptide synthase SidC"/>
    <property type="match status" value="1"/>
</dbReference>
<feature type="domain" description="Carrier" evidence="7">
    <location>
        <begin position="4111"/>
        <end position="4184"/>
    </location>
</feature>
<dbReference type="InParanoid" id="K2RJX7"/>
<dbReference type="Proteomes" id="UP000007129">
    <property type="component" value="Unassembled WGS sequence"/>
</dbReference>
<feature type="domain" description="Carrier" evidence="7">
    <location>
        <begin position="797"/>
        <end position="874"/>
    </location>
</feature>
<dbReference type="SUPFAM" id="SSF47336">
    <property type="entry name" value="ACP-like"/>
    <property type="match status" value="5"/>
</dbReference>
<dbReference type="Pfam" id="PF00668">
    <property type="entry name" value="Condensation"/>
    <property type="match status" value="5"/>
</dbReference>
<dbReference type="VEuPathDB" id="FungiDB:MPH_09763"/>
<dbReference type="Gene3D" id="3.40.50.12780">
    <property type="entry name" value="N-terminal domain of ligase-like"/>
    <property type="match status" value="3"/>
</dbReference>
<sequence>MAFSTSFPALDTLYRQPLSAAQAGISNRLRGTAALHEDDAPVDFAWNKAVLNRGSADLTTDAVLEAAARLVSAFTGEDDVLFRYSLPAASPNFTEPALEKFGVATAFLDYEAAQRSRSCTVTAYPGSQYPHTDAYTDFSVDVLENGQTASFSTTPFILRVELGSKIQLSVHYHRRLMSNIIGQSLLSFVANHLVSRSFAAPSEDVQPSLLSQLNYPALSQPPPLLEDRERGHDVVGPALLHSAFRRRAQDYPERPALDFLKSLPSQSSQAAHDVFTYSELDKLTDALAIHIRNNVTTDGRQPVVPAIISSSVELYVCWLATLKSGCAFCPVSPEAPVDQLLFVFQDVQASLLLGRGPKSDALPSLPDGIFKWIDVSAYIGEWRSTTVPAVDPASLPAVDEYDLAYVMYTSGSTGRPKGVKIAHHSAVCSIASHSLYLSARATITPSRWFQFAAPTFDPSVMEIFVTFSTGNTLCSAERQTSLTDPEATISELRATVMMATPSMAAILDPRKVPTLKDLWVMGEAVNRRVIENFSADSPARIERHGAASGPSPEGLLNAYGPTEGSINCTLVSNFSVHDKGSIIGKPLQTCAMFVIDPAEREPIVMPVGFPGELVIGGPQVSAGYLNRPEETAKAFVESKKYGRLYRTGDRARVIEDRDGSFTIEYLGRLTTDQVKLSGRRVELGDIEAVVEKVEGVKEAVVVAHKPVGGGHGSEQVVACILPHADTDLDGLVKSCQTAADSWLQPHMRPSKYFFLEEIPRSRSGKIDRRALGKVVEERWLSAAATAPLESGVDDYAELNDEVKKLVFTGVAEVTESSSDAISPSADLLSYGFDSLRAMRFLQKAREMGLNGLTVGDVVTCRTFRELVVKYTKVSQKRQETAASDPSADAWAAMVTAFQKKHEEECAESLEVPSDAFEKVLPTTSTQSGMLASFLRSIIDPTRQDNKHYINHSVYEIAAGHDVDAVRDAWLAALRNGEAFRTAFVSVDDDLAPFAQCVFKTTSSRGQTEANLYQCQSDEGFTDLISKALEDAESSIVLDKPPLNLAIVRSPTRSAVVLSLFHAIFDGGSLQLLVEDVEAHFFGRGLANRTQIDVAVERHFRADREGAKRYWLEQLEDCAPTTFPGLSRLQPQRLPRGPQVSTVLSNITLDDLQTASKASQISSLAILQAAWSIVLFGYTGSKADVVFGSVVSDRYSQETADCLGPTFVTVPIRVSASSADVTVQDIAKRLTLQNTEAIHHLHTPLSSLVTSEGRLHYDTLIAFQSFPGGAAGSDLWKSIEYPPMGNDFAVMLEIWPTENGQLLLKATYENKHLDSMAAHTMLNQLEDAINFILEGPAKPFLDGRFASRPELLSASPEASKNDTAEEKLLLHGPFEKLAADYPEAIAMEFFYGCDADAERIQWSFAELNQRADALAKYLVARLGSLADRVVPICMEKCPELYVAILGILKAGAAWCPIHPEFPSKRQHDLIARTDASLVLLAAGTFNIDGSAIPEGVETLDITVPLPADVAYSSVVLPTPEPQNLAYLIFTSGTTGPPKGVPISHLAAASAMRSLCTVIPSDTKTGHVRGLQFCQYTFDVFVEDVFEIWRMGGTIVSAPKQLMLGSFVQLANYTKATHAHLTPAFASAITRQSLETMEVITMIGEKLNQPVADDWGNNMRAYNTYGPAEAAVVSTVEQFGPDDYRDVKSSNVGVPLDTVGAYVIQEGRVVMRNAIGELALAGNQLSCGYWKDADKSNEKFIWSESLQRTIYLTGDLVRQLGDGSIDFVGRDDDLVKIAGQRVELSEIAYFLCASHPAVQQTEVQYLESKKRSGKAVVAFLAVPGYGGGEGEDAAIISVAEDNARRLLPAHMIPDFFIVLPSIPRTPSAKVDRHALKGIFYDHEQTHVKEAVEDASEIEWREANPVLVDVLSQVTGAPKEAIKPNSTLGALGIDSIGAIRLAAKMNAAKASLSVLDVLRCKTISDIGSFTENKQARLALRQEISEFHNTWDASVGAYLGHDGFRVARASVLQESLLGESMQNPQSYWSNHFFDLDESVDLERLEKAWWQLASETEALRAGFVPIAAAPKPKSSANSNAIFLQIIYDEARVDWAVKKIEQEKLVETAKEVSIQIAQRHQGTVFRNPPWAVNVLEHAGGNTMVMTIHHSLHDGPSLDFIINELGAKYNMAVTKPRCQILEALAIASDGAEPEAADAFWEKELQGVTSDMSEGSGPKPSNDATPTEMHTVDHVASLSKKELQEATHRLGATSIAAVIRAAWGFSLAEFFESPDVVFAEVLSERITDSRLESAIAPLISVVPVPVRARGTGKQLVAEQSRLSRDTWAHRHVRPGTIRKILQRPVDQALYPAVFVFHPDGESSDSQAQLPWKKADDLVLSVEHSMAFNVWQIGEQLTLSFSAANNMMSAEHQALFVRQVDALLSSMVIHPEMEVADLTNFFPTDLKSITTPRPDTLCPTSADPTWWVSHFAEEHPDWKAVEIATQTWPEAKTVSWTYKELDTYANRVAAYIKKYGSGTGSVAICLPRTLEAYGIIYGIFKSGQTYLPLEESLPLDRKIFLCQDSSASLLFTTADLFEISPDFDDSRCKVIDTETVGFQDELNSFDGNPVPVTYDPHANAYVLYTSGSTGKPKGVLVSRRNLASFMDAESEFICDVVPATKTLAGSGKYLNLASRAFDVHIGEMFLSWRHGLAAVTARRTLLLDDLAAALKNLRITHASFVPSLLDQTGLTPDDAPDLVFLGVGGEKMTEKTRKLWGGHHRVGLINAYGPTEVTVGCTGARLGPNSDPKDIGSPLGDCVGHILRPGTNTYVTRMMPGELCFTGSLVANGYLNRPDAAGFVDDFNGERMYRTGDIVRLLPNNSIEFLGRKDDQVKIRGQRVELGEISEGVRVSSSEPVHVATLLLKHKELSRPQLVAFIANEKDSKVAKENQDQCKFLDQQYEALNASVRPNCQKILPAHMVPDLLVPVNIIPLTSTSAKADTKLLNALFSSIPIATLMAASHKPTGAPAVSNRPLTAEEETIAGVLKVIIGDHSREMRPDTSIFELGIDSLSAISLFMKLKENGYECSVANVLTHPTIEQLALLPHKDKQQTAGISLEQVRQELAQIDSDYRNDPAPPIPSGLVQAVRPCLPLQEIMVARSADSGDDSTSFYVNHIMLQIAGGVDIERLCRVWEITVAENEILRTCFWFSGDHFRQIVLQPEAAKVQWGSTKADDDTPAQAILSKLYSQIREDIVQNLATKPPLRFNFAVSKGGQRTALLVSIHHALYDGETLGMLFEEVHKRYYESAPEPRESPGALVEYIASRDKESAKKHWSKLLENWQQTRLVASEIVDQNAPVTIKDRIFSAGLASIEAAASRHRLTIAAVLQAAFGTALAQMLGTNDIIFGAVLSGRAVPVNGVEQILAPCITTIPQRVDLSKFGATLQEVFATFQKLSYESLEYQHSSARDIQVWVGADRPLYDTLFSYTRAPEQTVDFNLWKEIESDMPMDSTLAVEVESDYKSDKLTMAIGCTTAFGGDARADELLERIEMLVDTVLNGDALSLADLGISAETPTGEFVNKNTTTWDETAWSEEEKTVRQLISDFAQVPSDSITKNTSFLHIGIDSITAIRFARKLREYGYHISSADVMRNSCIGALCHNFKPDTAQPAATTESRDARQDSVFEVRQPEVKVPASVKLREGDNIEAIYRCTPLQVGMLTQTLGLDGRLYVHHHTLRLSDDVDLAKFKQAWEKTVRQVDVLRTSFHRSGTEWVAVVHDHFVPQWKELSTSDMDAALQNLQHTTNFTEESQFNEPPVKATVFTDGKSVVFSASMHHALYDGLSVPILFQQLTDNYLDKPVAPSAPFHQAAKVMTANQKAAVDFWSDKLAGYRSIGVPLTDEEAKSEQMTLSSIDIADISALQDNGVSVQNVTLLAFAKALSSLVQRRDVTFGMVLAGRNLELENADTIIGPTFNTVPYRVRLANPLSSNLTALQQLQQLTIDGIEFQHASFSDVQNRWRQSANTTDATLTDSLFVFQKVDSSAIENSQSLWQPYETEEVSVPSEYKMNFEVEHSDKALIARAYSRLSKERLDAFLVIFKAAVQDIAEHPGRYVTAYPPELRSLPLESAAEQEEQITWDEPAVQHYADTVRDAMSRVVNVPVESIELSTNIFSIGLDSIAAIQVASQCRKAGIRIGVADIIAGVTLGRICRTIAAINSTGDSAVPDENLAPVLSFDEESAVLAKLGVAKHEVEDILPTLAGQDYHIASWLASGRMLYEPTWTFKAMKRLDIEKLSHAWYTLQERHSIMRTAFAAATPDLAVQVVLKPSKIATNTFTTEEVSGELEPAVKSTVKRISHTPSTLFTPPVRMHVIRSAADAADALLITMHHTTYDAWTMSRLIGDLLVLYAGKTPAPVPSWSDFVAFTQRSRAALDERSFWQHHLAGCSTPTILPSTTCIPDDPNDRSQTFVLTTSSTSSPLSLAAADRAARAAGHHLHTLVLLAFARALAAATGASSPAFGFFQLGRGAAFEGVEALSGPTVNLLPLGVRNVRERGVPEAVAELVEKLAARLPYEQSRLRDVCRWVGGGDGDEGAARMPFNASLNLLWHDDVVGKEFGGEDGLLEPLRVGVPTDFSATRVLEGETSVEGLDAAWVREGQLFVDVGPDREADGVRFGVRCDARLMGEQDVKAFVQAFEREIVEVVGALGADQSRASKVRVARPAVPTDDAAAAAIDVRAVSALAALQLDNQAARGGLLVQLGLVLV</sequence>
<dbReference type="PANTHER" id="PTHR45527:SF2">
    <property type="entry name" value="FERRICROCIN SYNTHETASE (NONRIBOSOMAL PEPTIDE SIDEROPHORE SYNTHASE ) (EUROFUNG)"/>
    <property type="match status" value="1"/>
</dbReference>
<dbReference type="GO" id="GO:0031177">
    <property type="term" value="F:phosphopantetheine binding"/>
    <property type="evidence" value="ECO:0007669"/>
    <property type="project" value="InterPro"/>
</dbReference>
<dbReference type="InterPro" id="IPR045851">
    <property type="entry name" value="AMP-bd_C_sf"/>
</dbReference>
<organism evidence="8 9">
    <name type="scientific">Macrophomina phaseolina (strain MS6)</name>
    <name type="common">Charcoal rot fungus</name>
    <dbReference type="NCBI Taxonomy" id="1126212"/>
    <lineage>
        <taxon>Eukaryota</taxon>
        <taxon>Fungi</taxon>
        <taxon>Dikarya</taxon>
        <taxon>Ascomycota</taxon>
        <taxon>Pezizomycotina</taxon>
        <taxon>Dothideomycetes</taxon>
        <taxon>Dothideomycetes incertae sedis</taxon>
        <taxon>Botryosphaeriales</taxon>
        <taxon>Botryosphaeriaceae</taxon>
        <taxon>Macrophomina</taxon>
    </lineage>
</organism>
<feature type="domain" description="Carrier" evidence="7">
    <location>
        <begin position="3562"/>
        <end position="3635"/>
    </location>
</feature>
<dbReference type="CDD" id="cd19542">
    <property type="entry name" value="CT_NRPS-like"/>
    <property type="match status" value="1"/>
</dbReference>
<dbReference type="PROSITE" id="PS50075">
    <property type="entry name" value="CARRIER"/>
    <property type="match status" value="5"/>
</dbReference>
<comment type="caution">
    <text evidence="8">The sequence shown here is derived from an EMBL/GenBank/DDBJ whole genome shotgun (WGS) entry which is preliminary data.</text>
</comment>
<dbReference type="CDD" id="cd05918">
    <property type="entry name" value="A_NRPS_SidN3_like"/>
    <property type="match status" value="1"/>
</dbReference>
<dbReference type="Gene3D" id="1.10.1200.10">
    <property type="entry name" value="ACP-like"/>
    <property type="match status" value="5"/>
</dbReference>
<comment type="similarity">
    <text evidence="5">Belongs to the NRP synthetase family.</text>
</comment>
<dbReference type="InterPro" id="IPR023213">
    <property type="entry name" value="CAT-like_dom_sf"/>
</dbReference>
<dbReference type="NCBIfam" id="NF003417">
    <property type="entry name" value="PRK04813.1"/>
    <property type="match status" value="3"/>
</dbReference>
<keyword evidence="2" id="KW-0596">Phosphopantetheine</keyword>
<dbReference type="GO" id="GO:0016874">
    <property type="term" value="F:ligase activity"/>
    <property type="evidence" value="ECO:0007669"/>
    <property type="project" value="UniProtKB-KW"/>
</dbReference>
<dbReference type="Pfam" id="PF00550">
    <property type="entry name" value="PP-binding"/>
    <property type="match status" value="5"/>
</dbReference>
<dbReference type="SUPFAM" id="SSF56801">
    <property type="entry name" value="Acetyl-CoA synthetase-like"/>
    <property type="match status" value="3"/>
</dbReference>
<keyword evidence="3" id="KW-0597">Phosphoprotein</keyword>
<feature type="domain" description="Carrier" evidence="7">
    <location>
        <begin position="3007"/>
        <end position="3080"/>
    </location>
</feature>
<dbReference type="PROSITE" id="PS00012">
    <property type="entry name" value="PHOSPHOPANTETHEINE"/>
    <property type="match status" value="1"/>
</dbReference>
<dbReference type="SMART" id="SM00823">
    <property type="entry name" value="PKS_PP"/>
    <property type="match status" value="4"/>
</dbReference>
<dbReference type="Gene3D" id="3.30.559.30">
    <property type="entry name" value="Nonribosomal peptide synthetase, condensation domain"/>
    <property type="match status" value="5"/>
</dbReference>
<evidence type="ECO:0000256" key="1">
    <source>
        <dbReference type="ARBA" id="ARBA00004924"/>
    </source>
</evidence>
<dbReference type="OrthoDB" id="416786at2759"/>
<dbReference type="Pfam" id="PF13193">
    <property type="entry name" value="AMP-binding_C"/>
    <property type="match status" value="1"/>
</dbReference>
<feature type="domain" description="Carrier" evidence="7">
    <location>
        <begin position="1895"/>
        <end position="1971"/>
    </location>
</feature>
<proteinExistence type="inferred from homology"/>
<evidence type="ECO:0000256" key="5">
    <source>
        <dbReference type="ARBA" id="ARBA00029454"/>
    </source>
</evidence>
<dbReference type="STRING" id="1126212.K2RJX7"/>
<evidence type="ECO:0000259" key="7">
    <source>
        <dbReference type="PROSITE" id="PS50075"/>
    </source>
</evidence>
<dbReference type="InterPro" id="IPR006162">
    <property type="entry name" value="Ppantetheine_attach_site"/>
</dbReference>